<keyword evidence="2 5" id="KW-0378">Hydrolase</keyword>
<keyword evidence="1 5" id="KW-0547">Nucleotide-binding</keyword>
<dbReference type="InterPro" id="IPR045529">
    <property type="entry name" value="DUF6469"/>
</dbReference>
<dbReference type="PANTHER" id="PTHR21529">
    <property type="entry name" value="MAMMARY TURMOR VIRUS RECEPTOR HOMOLOG 1, 2 MTVR1, 2"/>
    <property type="match status" value="1"/>
</dbReference>
<dbReference type="InterPro" id="IPR014016">
    <property type="entry name" value="UvrD-like_ATP-bd"/>
</dbReference>
<gene>
    <name evidence="8" type="ORF">CTI12_AA421500</name>
</gene>
<evidence type="ECO:0000256" key="2">
    <source>
        <dbReference type="ARBA" id="ARBA00022801"/>
    </source>
</evidence>
<dbReference type="Pfam" id="PF00580">
    <property type="entry name" value="UvrD-helicase"/>
    <property type="match status" value="1"/>
</dbReference>
<evidence type="ECO:0000256" key="3">
    <source>
        <dbReference type="ARBA" id="ARBA00022806"/>
    </source>
</evidence>
<dbReference type="PANTHER" id="PTHR21529:SF4">
    <property type="entry name" value="TPR AND ANKYRIN REPEAT-CONTAINING PROTEIN 1"/>
    <property type="match status" value="1"/>
</dbReference>
<dbReference type="Pfam" id="PF20073">
    <property type="entry name" value="DUF6469"/>
    <property type="match status" value="1"/>
</dbReference>
<accession>A0A2U1M4Y5</accession>
<evidence type="ECO:0000313" key="8">
    <source>
        <dbReference type="EMBL" id="PWA56308.1"/>
    </source>
</evidence>
<dbReference type="Gene3D" id="3.40.50.300">
    <property type="entry name" value="P-loop containing nucleotide triphosphate hydrolases"/>
    <property type="match status" value="4"/>
</dbReference>
<evidence type="ECO:0000313" key="9">
    <source>
        <dbReference type="Proteomes" id="UP000245207"/>
    </source>
</evidence>
<keyword evidence="9" id="KW-1185">Reference proteome</keyword>
<feature type="binding site" evidence="5">
    <location>
        <begin position="1191"/>
        <end position="1198"/>
    </location>
    <ligand>
        <name>ATP</name>
        <dbReference type="ChEBI" id="CHEBI:30616"/>
    </ligand>
</feature>
<dbReference type="Pfam" id="PF13087">
    <property type="entry name" value="AAA_12"/>
    <property type="match status" value="1"/>
</dbReference>
<dbReference type="GO" id="GO:0005694">
    <property type="term" value="C:chromosome"/>
    <property type="evidence" value="ECO:0007669"/>
    <property type="project" value="UniProtKB-ARBA"/>
</dbReference>
<evidence type="ECO:0000256" key="4">
    <source>
        <dbReference type="ARBA" id="ARBA00022840"/>
    </source>
</evidence>
<reference evidence="8 9" key="1">
    <citation type="journal article" date="2018" name="Mol. Plant">
        <title>The genome of Artemisia annua provides insight into the evolution of Asteraceae family and artemisinin biosynthesis.</title>
        <authorList>
            <person name="Shen Q."/>
            <person name="Zhang L."/>
            <person name="Liao Z."/>
            <person name="Wang S."/>
            <person name="Yan T."/>
            <person name="Shi P."/>
            <person name="Liu M."/>
            <person name="Fu X."/>
            <person name="Pan Q."/>
            <person name="Wang Y."/>
            <person name="Lv Z."/>
            <person name="Lu X."/>
            <person name="Zhang F."/>
            <person name="Jiang W."/>
            <person name="Ma Y."/>
            <person name="Chen M."/>
            <person name="Hao X."/>
            <person name="Li L."/>
            <person name="Tang Y."/>
            <person name="Lv G."/>
            <person name="Zhou Y."/>
            <person name="Sun X."/>
            <person name="Brodelius P.E."/>
            <person name="Rose J.K.C."/>
            <person name="Tang K."/>
        </authorList>
    </citation>
    <scope>NUCLEOTIDE SEQUENCE [LARGE SCALE GENOMIC DNA]</scope>
    <source>
        <strain evidence="9">cv. Huhao1</strain>
        <tissue evidence="8">Leaf</tissue>
    </source>
</reference>
<dbReference type="InterPro" id="IPR039904">
    <property type="entry name" value="TRANK1"/>
</dbReference>
<feature type="region of interest" description="Disordered" evidence="6">
    <location>
        <begin position="2881"/>
        <end position="2907"/>
    </location>
</feature>
<dbReference type="PROSITE" id="PS51198">
    <property type="entry name" value="UVRD_HELICASE_ATP_BIND"/>
    <property type="match status" value="1"/>
</dbReference>
<dbReference type="OrthoDB" id="3156807at2759"/>
<dbReference type="SUPFAM" id="SSF52540">
    <property type="entry name" value="P-loop containing nucleoside triphosphate hydrolases"/>
    <property type="match status" value="2"/>
</dbReference>
<keyword evidence="4 5" id="KW-0067">ATP-binding</keyword>
<dbReference type="GO" id="GO:0004386">
    <property type="term" value="F:helicase activity"/>
    <property type="evidence" value="ECO:0007669"/>
    <property type="project" value="UniProtKB-UniRule"/>
</dbReference>
<dbReference type="GO" id="GO:0005524">
    <property type="term" value="F:ATP binding"/>
    <property type="evidence" value="ECO:0007669"/>
    <property type="project" value="UniProtKB-UniRule"/>
</dbReference>
<dbReference type="Proteomes" id="UP000245207">
    <property type="component" value="Unassembled WGS sequence"/>
</dbReference>
<dbReference type="FunFam" id="3.40.50.300:FF:000326">
    <property type="entry name" value="P-loop containing nucleoside triphosphate hydrolase"/>
    <property type="match status" value="1"/>
</dbReference>
<dbReference type="Pfam" id="PF13086">
    <property type="entry name" value="AAA_11"/>
    <property type="match status" value="1"/>
</dbReference>
<feature type="region of interest" description="Disordered" evidence="6">
    <location>
        <begin position="2817"/>
        <end position="2852"/>
    </location>
</feature>
<comment type="caution">
    <text evidence="8">The sequence shown here is derived from an EMBL/GenBank/DDBJ whole genome shotgun (WGS) entry which is preliminary data.</text>
</comment>
<evidence type="ECO:0000259" key="7">
    <source>
        <dbReference type="PROSITE" id="PS51198"/>
    </source>
</evidence>
<sequence>MISNHSKRLSDEFQFRRLLEEIDQKFMVEDSSEDSLESTDVLDFDDAYYDDTSDGCTISGNEGDLHTWISDEEVDQGKDVDWTDDPYHLVDVPEPEEMHAIEEPQEPEEPQEIRKPHGALHEWIIKTQKERSSNSERLKDYMMYIMQIRVVKMEKGSLGVAAAEFHEDEFTKLIFSWSLDDILNEDLFKNKVESIPLTFESQEHYFGSFVNPLLEETRSELASSMEIVHRAPYADMLSCNESKSGQNRVYDVTVGPWKNQNSGRGRNDYDPLPGDLLLLVDGKLESVSDLKCEGRTWALSMVKSKEDDNTSLRVKTAQPIEFQDGMFVVFLMNVTSQRRIWNSLHVHRNLDIIREVLYSNSKVKEKCGICSFGYDNILSPKFDPRLLLNLNESQKTAVREALCKTQCCHTSSVEQIWGPPGTGKTLTVSVLLFILLQMKQRTLKCAPTNVAILQLASRMLSLVRESSKTTIASGDSFCSVGDLLLFGSKERLEVSTDIEEIHLEHRVKRIVECLGPVTGWKHCIRSMVDLLENYVSEYYNFIENEFLKEKQLRNENEDKRTMLEIKSFSEFVQERFNSLAPPLRRCILTFCTHIPRSFTGESNFQNMITLLDNIRSLESLLFQKNLISEELEELFNSKSLQDDFVKSGDVSSISFVRAMSLSALRTLQISLEGLALPCFSNKYAIKQFCFEGASVIFCTTSSSYKLHAVNMEPLNILVVDEAAQLKEAESIIPLQLPGMKHAILIGDERQLPAMVNSNVCIESGFGRSLFDRLSTSGHSKHLLNIQYRMHPSISCFPNLKFYQNQILDAQNVLSKSYEKGYLWGPMFGSYSFINVVGGKEEKDDDGRSRRNMVEVAIVIKIVKNLYRGVHIDYVISKYSICIFVVNVHLTFPVTFTAWQDLQKKLTIGVISPYATQVASIQEKLAHKYEKLDGFSVKVKSIDGFQGGEEDIIILSTVRSNIRGSLGFISSPQRTNVALTRACDDFRRSFGKLTRPSLKKQVLNLLLKLSSGWRPKNRSVDFCCENSSQILKKFKVEGIYVICTIDIIKEVKYTQVLKVWNILPLEEIPELTKRLESICSAYSDDYINRCNEKCLEGKLEVPRSWPASQNIIRFRYLSACEDKSEVSVNPGKARYYVENSKVSESLLLMKFYSLSRGVVSHLLSGDEVDLPMQVTDEQMDIILSPKSSFIIGRSGTGKTTILTMKLFQHELKFRIASDGYSEAESSHIRDGEVDDDPEISKPSVLRQLFVTVSPKLCYAVKQNVSHLTRCANSHPFSLFLHLCGLVLTSKVNVFDSISSGETNLANTDVIPSEFNDIPDTFINIPVKYYPLVITFQKFLMMLDGTLGSSFFERFLKASEGSNGNRISSRSIGLQTFVRLREVTFDRFCSLYWPYFNTNLTKKLDSSRVFTEIISHLKGGLKAGGCSDGKLSYEGYCLLAESRSSTLSKEKREIVYTLFETYEKMKSERGEFDLGDLVNDIHRRLNNGNYEGDQMDLVYIDEVQDLSMRQISLFKYICQNVEEGFMFAGDTAQTIARGIDFGFQDIRSLFYNEFLRTRAPGEQRKSLVSDIKQLKENFRTHAGVLDLAQSVIDILYHYYIHSVDKLEPEISLISGEAPVLLEFGDDENANVTIFGGSVCGSGEDIVGFGAEQVILVRDDHTKTEVCEFVGKNALVTIVECKGLEFHDVLLYNFFGTSPLKDQWRVIYGYMKKYGWLEEKLPQSFPAFNEARHSVLCSELKQLYVAITRTRQRLWICENKEKLSKPMFDYWKKRGLVQVKKLDDSVAQAMRVASSPQEWRERGKKVTNYILSFTFPVLLPYLTSVSYGFQFFYGNNFVMATMCFERAGDTMWEKLAKASGLRASAYQMRGTNAEAFEGYIREAARLFESIRKLELAATCYCDLGEYERAGKIYVSTCGKIDAAAECFLLAGCYNEAAQAYAKGDQFSHCLSVCIKGKLFDKGLQYINYWKEHVSFQSKEIRQIEQKFLITCAVDSHQHNDAKSMMKFVRGFSSMQSKRSFLMTLGCLDELLLLEEESGHFLKAAELARSWGDLPKEADLLEKAGDFAEAAICLICYVLFRAAWGNGNRGWPLKQFDQMEEICNKVKLLAKMDSEDVYEFVCSELKVITDQHNSLAELNKDLHDSHESDSFMGEILSTRKILDAHFHSHFSKYNWEDKILFNFDEYSEKIFETQISVRTLYTYWYMWMENVIAIFESLERFRNGNPIKHLQECIVCLNYFGVFENDANGSTDYVLIDKDADWTRNYCRKGLHTHGKRVTIDHKELVFAICLTGSLSYFLWFLLDCKYLNVTSTNRRKLKRFLEISLSYFDLSFPLDWRNIVSEDLLFLREIPLESRLLEEIILHCVDTKEDLTYLTIGRVIMLCIGPRLPKAHYEHIIKKLQRKPQWKLCVEIIRNDGLNYMYVATAVQRCLEDTFVTNWRCANYISPHSFVYLLDRCFLILSLSSEVVYTMKSSFVGLLPHIPSSGTSLSSGPSFCNVRFVVATIQEILDNREDTISWIQRSKIDRSYYPVLVLKLVTLLSLICLKVDYAELLLDLLSGRNNISCLLPKKFVGDLLRKREDKKLNLDIEVVAEAFLSINDPLVIVSSANVPPKIAATCALFVDLRKSKDEIVSLFFPGKTKHIVRTHAGAIPEVLSLNTLPDANMNMNRVELQMNWKVLDKISEAINVEKGVALNKLSDAAIIKCKFDPSDHLFSCQEEVDNNIGTLATILVDQKLRSSEVARAVRVAYDTFGMLSKAFDKSRQEGQHSILAKNVRLVLNKLKSTRPKIDDFLNSYVMSQASNVEEPGDEDLVVLENQSQCDNTQDGNKKNGKGNNKGKKSNKSKDSAYGFQASSDRSQIRLPHYNLRGLTEDRLNIARPTVFSKSAPRIPPPGMTMNRHLGTPWYKKRI</sequence>
<proteinExistence type="predicted"/>
<name>A0A2U1M4Y5_ARTAN</name>
<dbReference type="GO" id="GO:0016787">
    <property type="term" value="F:hydrolase activity"/>
    <property type="evidence" value="ECO:0007669"/>
    <property type="project" value="UniProtKB-UniRule"/>
</dbReference>
<feature type="domain" description="UvrD-like helicase ATP-binding" evidence="7">
    <location>
        <begin position="1170"/>
        <end position="1579"/>
    </location>
</feature>
<feature type="compositionally biased region" description="Basic residues" evidence="6">
    <location>
        <begin position="2827"/>
        <end position="2839"/>
    </location>
</feature>
<organism evidence="8 9">
    <name type="scientific">Artemisia annua</name>
    <name type="common">Sweet wormwood</name>
    <dbReference type="NCBI Taxonomy" id="35608"/>
    <lineage>
        <taxon>Eukaryota</taxon>
        <taxon>Viridiplantae</taxon>
        <taxon>Streptophyta</taxon>
        <taxon>Embryophyta</taxon>
        <taxon>Tracheophyta</taxon>
        <taxon>Spermatophyta</taxon>
        <taxon>Magnoliopsida</taxon>
        <taxon>eudicotyledons</taxon>
        <taxon>Gunneridae</taxon>
        <taxon>Pentapetalae</taxon>
        <taxon>asterids</taxon>
        <taxon>campanulids</taxon>
        <taxon>Asterales</taxon>
        <taxon>Asteraceae</taxon>
        <taxon>Asteroideae</taxon>
        <taxon>Anthemideae</taxon>
        <taxon>Artemisiinae</taxon>
        <taxon>Artemisia</taxon>
    </lineage>
</organism>
<protein>
    <submittedName>
        <fullName evidence="8">DNA helicase, UvrD-like, C-terminal</fullName>
    </submittedName>
</protein>
<evidence type="ECO:0000256" key="6">
    <source>
        <dbReference type="SAM" id="MobiDB-lite"/>
    </source>
</evidence>
<dbReference type="InterPro" id="IPR041679">
    <property type="entry name" value="DNA2/NAM7-like_C"/>
</dbReference>
<evidence type="ECO:0000256" key="5">
    <source>
        <dbReference type="PROSITE-ProRule" id="PRU00560"/>
    </source>
</evidence>
<dbReference type="STRING" id="35608.A0A2U1M4Y5"/>
<dbReference type="EMBL" id="PKPP01006501">
    <property type="protein sequence ID" value="PWA56308.1"/>
    <property type="molecule type" value="Genomic_DNA"/>
</dbReference>
<dbReference type="InterPro" id="IPR041677">
    <property type="entry name" value="DNA2/NAM7_AAA_11"/>
</dbReference>
<dbReference type="CDD" id="cd18808">
    <property type="entry name" value="SF1_C_Upf1"/>
    <property type="match status" value="1"/>
</dbReference>
<dbReference type="InterPro" id="IPR027417">
    <property type="entry name" value="P-loop_NTPase"/>
</dbReference>
<dbReference type="InterPro" id="IPR047187">
    <property type="entry name" value="SF1_C_Upf1"/>
</dbReference>
<evidence type="ECO:0000256" key="1">
    <source>
        <dbReference type="ARBA" id="ARBA00022741"/>
    </source>
</evidence>
<keyword evidence="3 5" id="KW-0347">Helicase</keyword>